<evidence type="ECO:0000256" key="2">
    <source>
        <dbReference type="ARBA" id="ARBA00005049"/>
    </source>
</evidence>
<keyword evidence="12" id="KW-1185">Reference proteome</keyword>
<dbReference type="NCBIfam" id="NF000996">
    <property type="entry name" value="PRK00105.1"/>
    <property type="match status" value="1"/>
</dbReference>
<keyword evidence="6" id="KW-0169">Cobalamin biosynthesis</keyword>
<dbReference type="InterPro" id="IPR003200">
    <property type="entry name" value="Nict_dMeBzImd_PRibTrfase"/>
</dbReference>
<dbReference type="EMBL" id="BCMG01000012">
    <property type="protein sequence ID" value="GAX02082.1"/>
    <property type="molecule type" value="Genomic_DNA"/>
</dbReference>
<evidence type="ECO:0000256" key="7">
    <source>
        <dbReference type="ARBA" id="ARBA00022676"/>
    </source>
</evidence>
<evidence type="ECO:0000256" key="6">
    <source>
        <dbReference type="ARBA" id="ARBA00022573"/>
    </source>
</evidence>
<dbReference type="OrthoDB" id="9781491at2"/>
<dbReference type="InterPro" id="IPR036087">
    <property type="entry name" value="Nict_dMeBzImd_PRibTrfase_sf"/>
</dbReference>
<dbReference type="InterPro" id="IPR023195">
    <property type="entry name" value="Nict_dMeBzImd_PRibTrfase_N"/>
</dbReference>
<protein>
    <recommendedName>
        <fullName evidence="5 10">Nicotinate-nucleotide--dimethylbenzimidazole phosphoribosyltransferase</fullName>
        <ecNumber evidence="4 10">2.4.2.21</ecNumber>
    </recommendedName>
</protein>
<evidence type="ECO:0000256" key="5">
    <source>
        <dbReference type="ARBA" id="ARBA00015486"/>
    </source>
</evidence>
<comment type="catalytic activity">
    <reaction evidence="9">
        <text>5,6-dimethylbenzimidazole + nicotinate beta-D-ribonucleotide = alpha-ribazole 5'-phosphate + nicotinate + H(+)</text>
        <dbReference type="Rhea" id="RHEA:11196"/>
        <dbReference type="ChEBI" id="CHEBI:15378"/>
        <dbReference type="ChEBI" id="CHEBI:15890"/>
        <dbReference type="ChEBI" id="CHEBI:32544"/>
        <dbReference type="ChEBI" id="CHEBI:57502"/>
        <dbReference type="ChEBI" id="CHEBI:57918"/>
        <dbReference type="EC" id="2.4.2.21"/>
    </reaction>
</comment>
<dbReference type="NCBIfam" id="TIGR03160">
    <property type="entry name" value="cobT_DBIPRT"/>
    <property type="match status" value="1"/>
</dbReference>
<dbReference type="EC" id="2.4.2.21" evidence="4 10"/>
<gene>
    <name evidence="11" type="ORF">IWT126_02146</name>
</gene>
<evidence type="ECO:0000256" key="8">
    <source>
        <dbReference type="ARBA" id="ARBA00022679"/>
    </source>
</evidence>
<dbReference type="FunFam" id="3.40.50.10210:FF:000001">
    <property type="entry name" value="Nicotinate-nucleotide--dimethylbenzimidazole phosphoribosyltransferase"/>
    <property type="match status" value="1"/>
</dbReference>
<dbReference type="Gene3D" id="3.40.50.10210">
    <property type="match status" value="1"/>
</dbReference>
<dbReference type="InterPro" id="IPR017846">
    <property type="entry name" value="Nict_dMeBzImd_PRibTrfase_bact"/>
</dbReference>
<dbReference type="SUPFAM" id="SSF52733">
    <property type="entry name" value="Nicotinate mononucleotide:5,6-dimethylbenzimidazole phosphoribosyltransferase (CobT)"/>
    <property type="match status" value="1"/>
</dbReference>
<comment type="function">
    <text evidence="1">Catalyzes the synthesis of alpha-ribazole-5'-phosphate from nicotinate mononucleotide (NAMN) and 5,6-dimethylbenzimidazole (DMB).</text>
</comment>
<dbReference type="GO" id="GO:0008939">
    <property type="term" value="F:nicotinate-nucleotide-dimethylbenzimidazole phosphoribosyltransferase activity"/>
    <property type="evidence" value="ECO:0007669"/>
    <property type="project" value="UniProtKB-UniRule"/>
</dbReference>
<keyword evidence="8" id="KW-0808">Transferase</keyword>
<comment type="caution">
    <text evidence="11">The sequence shown here is derived from an EMBL/GenBank/DDBJ whole genome shotgun (WGS) entry which is preliminary data.</text>
</comment>
<evidence type="ECO:0000256" key="3">
    <source>
        <dbReference type="ARBA" id="ARBA00007110"/>
    </source>
</evidence>
<comment type="pathway">
    <text evidence="2">Nucleoside biosynthesis; alpha-ribazole biosynthesis; alpha-ribazole from 5,6-dimethylbenzimidazole: step 1/2.</text>
</comment>
<evidence type="ECO:0000313" key="12">
    <source>
        <dbReference type="Proteomes" id="UP000198402"/>
    </source>
</evidence>
<dbReference type="Pfam" id="PF02277">
    <property type="entry name" value="DBI_PRT"/>
    <property type="match status" value="1"/>
</dbReference>
<dbReference type="AlphaFoldDB" id="A0A1Z5IKH8"/>
<sequence length="345" mass="36513">MHTYAIKSISQTDREAMQQKLDQLAKPIAGLGRLEELAVTIAGIQHQPELSVSKRCCLVFAADHGVASEGVSATPQKVTAIQSVNLLNGHTAAGAMAASVHCGLEVIDMGVRASLPDKRIIHRKIRWGTRDMLVEPAMTRDEAQQSIETGREVAKQAIADGNRVLLLGELGIANTTAAAAILAARYALSPAQTVGYGSNISEKRYQHKIDVVTQALHKWQPASDDALEILRTVGGYEIGGNAGAIIGAAEEGVPIILDGFISYAALSLAELLVPGIEQHVIASHASKESGTALVTNLLNINPLLDLNLAVGEGTGALLVLPLIDAIQSVLTQMNTQTDMQFGYQP</sequence>
<dbReference type="GO" id="GO:0009236">
    <property type="term" value="P:cobalamin biosynthetic process"/>
    <property type="evidence" value="ECO:0007669"/>
    <property type="project" value="UniProtKB-UniRule"/>
</dbReference>
<dbReference type="Gene3D" id="1.10.1610.10">
    <property type="match status" value="1"/>
</dbReference>
<dbReference type="UniPathway" id="UPA00061">
    <property type="reaction ID" value="UER00516"/>
</dbReference>
<accession>A0A1Z5IKH8</accession>
<evidence type="ECO:0000256" key="10">
    <source>
        <dbReference type="NCBIfam" id="TIGR03160"/>
    </source>
</evidence>
<dbReference type="PANTHER" id="PTHR43463">
    <property type="entry name" value="NICOTINATE-NUCLEOTIDE--DIMETHYLBENZIMIDAZOLE PHOSPHORIBOSYLTRANSFERASE"/>
    <property type="match status" value="1"/>
</dbReference>
<reference evidence="11 12" key="1">
    <citation type="submission" date="2015-11" db="EMBL/GenBank/DDBJ databases">
        <title>Draft genome sequences of new species of the genus Lactobacillus isolated from orchardgrass silage.</title>
        <authorList>
            <person name="Tohno M."/>
            <person name="Tanizawa Y."/>
            <person name="Arita M."/>
        </authorList>
    </citation>
    <scope>NUCLEOTIDE SEQUENCE [LARGE SCALE GENOMIC DNA]</scope>
    <source>
        <strain evidence="11 12">IWT126</strain>
    </source>
</reference>
<evidence type="ECO:0000313" key="11">
    <source>
        <dbReference type="EMBL" id="GAX02082.1"/>
    </source>
</evidence>
<dbReference type="CDD" id="cd02439">
    <property type="entry name" value="DMB-PRT_CobT"/>
    <property type="match status" value="1"/>
</dbReference>
<dbReference type="RefSeq" id="WP_089137173.1">
    <property type="nucleotide sequence ID" value="NZ_BCMG01000012.1"/>
</dbReference>
<organism evidence="11 12">
    <name type="scientific">Secundilactobacillus silagei JCM 19001</name>
    <dbReference type="NCBI Taxonomy" id="1302250"/>
    <lineage>
        <taxon>Bacteria</taxon>
        <taxon>Bacillati</taxon>
        <taxon>Bacillota</taxon>
        <taxon>Bacilli</taxon>
        <taxon>Lactobacillales</taxon>
        <taxon>Lactobacillaceae</taxon>
        <taxon>Secundilactobacillus</taxon>
    </lineage>
</organism>
<dbReference type="STRING" id="1302250.GCA_001313225_02661"/>
<dbReference type="PANTHER" id="PTHR43463:SF1">
    <property type="entry name" value="NICOTINATE-NUCLEOTIDE--DIMETHYLBENZIMIDAZOLE PHOSPHORIBOSYLTRANSFERASE"/>
    <property type="match status" value="1"/>
</dbReference>
<keyword evidence="7 11" id="KW-0328">Glycosyltransferase</keyword>
<evidence type="ECO:0000256" key="9">
    <source>
        <dbReference type="ARBA" id="ARBA00047340"/>
    </source>
</evidence>
<dbReference type="Proteomes" id="UP000198402">
    <property type="component" value="Unassembled WGS sequence"/>
</dbReference>
<proteinExistence type="inferred from homology"/>
<name>A0A1Z5IKH8_9LACO</name>
<evidence type="ECO:0000256" key="4">
    <source>
        <dbReference type="ARBA" id="ARBA00011991"/>
    </source>
</evidence>
<evidence type="ECO:0000256" key="1">
    <source>
        <dbReference type="ARBA" id="ARBA00002197"/>
    </source>
</evidence>
<comment type="similarity">
    <text evidence="3">Belongs to the CobT family.</text>
</comment>